<reference evidence="3" key="1">
    <citation type="submission" date="2013-02" db="EMBL/GenBank/DDBJ databases">
        <authorList>
            <person name="Hughes D."/>
        </authorList>
    </citation>
    <scope>NUCLEOTIDE SEQUENCE</scope>
    <source>
        <strain>Durham</strain>
        <strain evidence="3">NC isolate 2 -- Noor lab</strain>
    </source>
</reference>
<evidence type="ECO:0000256" key="1">
    <source>
        <dbReference type="SAM" id="MobiDB-lite"/>
    </source>
</evidence>
<accession>T1GYT5</accession>
<dbReference type="EnsemblMetazoa" id="MESCA009022-RA">
    <property type="protein sequence ID" value="MESCA009022-PA"/>
    <property type="gene ID" value="MESCA009022"/>
</dbReference>
<sequence>MAHFNLSSERILPQSSDVKLPTPSCSTDTQEEYNDAVSVQVKLYRRSFKIKTQAAKEAYRSKRREVVKMSKLEKRRLEKQQFEELEFMRNRNQATKFYQNVNKQRKYDTPIFVKIEICFPKQR</sequence>
<keyword evidence="3" id="KW-1185">Reference proteome</keyword>
<dbReference type="AlphaFoldDB" id="T1GYT5"/>
<dbReference type="Proteomes" id="UP000015102">
    <property type="component" value="Unassembled WGS sequence"/>
</dbReference>
<evidence type="ECO:0000313" key="3">
    <source>
        <dbReference type="Proteomes" id="UP000015102"/>
    </source>
</evidence>
<dbReference type="EMBL" id="CAQQ02037421">
    <property type="status" value="NOT_ANNOTATED_CDS"/>
    <property type="molecule type" value="Genomic_DNA"/>
</dbReference>
<dbReference type="HOGENOM" id="CLU_2017865_0_0_1"/>
<protein>
    <submittedName>
        <fullName evidence="2">Uncharacterized protein</fullName>
    </submittedName>
</protein>
<evidence type="ECO:0000313" key="2">
    <source>
        <dbReference type="EnsemblMetazoa" id="MESCA009022-PA"/>
    </source>
</evidence>
<feature type="compositionally biased region" description="Polar residues" evidence="1">
    <location>
        <begin position="1"/>
        <end position="28"/>
    </location>
</feature>
<name>T1GYT5_MEGSC</name>
<dbReference type="EMBL" id="CAQQ02037422">
    <property type="status" value="NOT_ANNOTATED_CDS"/>
    <property type="molecule type" value="Genomic_DNA"/>
</dbReference>
<organism evidence="2 3">
    <name type="scientific">Megaselia scalaris</name>
    <name type="common">Humpbacked fly</name>
    <name type="synonym">Phora scalaris</name>
    <dbReference type="NCBI Taxonomy" id="36166"/>
    <lineage>
        <taxon>Eukaryota</taxon>
        <taxon>Metazoa</taxon>
        <taxon>Ecdysozoa</taxon>
        <taxon>Arthropoda</taxon>
        <taxon>Hexapoda</taxon>
        <taxon>Insecta</taxon>
        <taxon>Pterygota</taxon>
        <taxon>Neoptera</taxon>
        <taxon>Endopterygota</taxon>
        <taxon>Diptera</taxon>
        <taxon>Brachycera</taxon>
        <taxon>Muscomorpha</taxon>
        <taxon>Platypezoidea</taxon>
        <taxon>Phoridae</taxon>
        <taxon>Megaseliini</taxon>
        <taxon>Megaselia</taxon>
    </lineage>
</organism>
<feature type="region of interest" description="Disordered" evidence="1">
    <location>
        <begin position="1"/>
        <end position="31"/>
    </location>
</feature>
<reference evidence="2" key="2">
    <citation type="submission" date="2015-06" db="UniProtKB">
        <authorList>
            <consortium name="EnsemblMetazoa"/>
        </authorList>
    </citation>
    <scope>IDENTIFICATION</scope>
</reference>
<proteinExistence type="predicted"/>